<feature type="transmembrane region" description="Helical" evidence="1">
    <location>
        <begin position="188"/>
        <end position="206"/>
    </location>
</feature>
<name>A0A1X0Q9H4_9MICR</name>
<dbReference type="InterPro" id="IPR042855">
    <property type="entry name" value="V_SNARE_CC"/>
</dbReference>
<keyword evidence="4" id="KW-1185">Reference proteome</keyword>
<dbReference type="Proteomes" id="UP000192356">
    <property type="component" value="Unassembled WGS sequence"/>
</dbReference>
<keyword evidence="1" id="KW-1133">Transmembrane helix</keyword>
<sequence>MVVLYSQIRNLNNKVITANYSHQGLNIQDDSSLLNDLAKNVSNCNRIINQDQIISGQLSVKETLKFYVTLKGSYILVVIVDRKSNDDTVNKYFKNLHQKIKSLDVLNYSFDNELKTFTNNFNSNESNIKSNLALEGVHSTVVDSLNALINRGDKINEITTQAQNLNFHTMEMSKKVQNIRKKEQMEKYKMYVLLLIVLFVLYLIFFRK</sequence>
<protein>
    <recommendedName>
        <fullName evidence="2">V-SNARE coiled-coil homology domain-containing protein</fullName>
    </recommendedName>
</protein>
<dbReference type="VEuPathDB" id="MicrosporidiaDB:HERIO_1723"/>
<keyword evidence="1" id="KW-0472">Membrane</keyword>
<keyword evidence="1" id="KW-0812">Transmembrane</keyword>
<dbReference type="Pfam" id="PF00957">
    <property type="entry name" value="Synaptobrevin"/>
    <property type="match status" value="1"/>
</dbReference>
<organism evidence="3 4">
    <name type="scientific">Hepatospora eriocheir</name>
    <dbReference type="NCBI Taxonomy" id="1081669"/>
    <lineage>
        <taxon>Eukaryota</taxon>
        <taxon>Fungi</taxon>
        <taxon>Fungi incertae sedis</taxon>
        <taxon>Microsporidia</taxon>
        <taxon>Hepatosporidae</taxon>
        <taxon>Hepatospora</taxon>
    </lineage>
</organism>
<dbReference type="VEuPathDB" id="MicrosporidiaDB:A0H76_1422"/>
<comment type="caution">
    <text evidence="3">The sequence shown here is derived from an EMBL/GenBank/DDBJ whole genome shotgun (WGS) entry which is preliminary data.</text>
</comment>
<reference evidence="3 4" key="1">
    <citation type="journal article" date="2017" name="Environ. Microbiol.">
        <title>Decay of the glycolytic pathway and adaptation to intranuclear parasitism within Enterocytozoonidae microsporidia.</title>
        <authorList>
            <person name="Wiredu Boakye D."/>
            <person name="Jaroenlak P."/>
            <person name="Prachumwat A."/>
            <person name="Williams T.A."/>
            <person name="Bateman K.S."/>
            <person name="Itsathitphaisarn O."/>
            <person name="Sritunyalucksana K."/>
            <person name="Paszkiewicz K.H."/>
            <person name="Moore K.A."/>
            <person name="Stentiford G.D."/>
            <person name="Williams B.A."/>
        </authorList>
    </citation>
    <scope>NUCLEOTIDE SEQUENCE [LARGE SCALE GENOMIC DNA]</scope>
    <source>
        <strain evidence="3 4">GB1</strain>
    </source>
</reference>
<dbReference type="OrthoDB" id="1719357at2759"/>
<gene>
    <name evidence="3" type="ORF">HERIO_1723</name>
</gene>
<evidence type="ECO:0000313" key="3">
    <source>
        <dbReference type="EMBL" id="ORD96343.1"/>
    </source>
</evidence>
<evidence type="ECO:0000313" key="4">
    <source>
        <dbReference type="Proteomes" id="UP000192356"/>
    </source>
</evidence>
<accession>A0A1X0Q9H4</accession>
<evidence type="ECO:0000256" key="1">
    <source>
        <dbReference type="SAM" id="Phobius"/>
    </source>
</evidence>
<dbReference type="Gene3D" id="1.20.5.110">
    <property type="match status" value="1"/>
</dbReference>
<dbReference type="SUPFAM" id="SSF58038">
    <property type="entry name" value="SNARE fusion complex"/>
    <property type="match status" value="1"/>
</dbReference>
<dbReference type="EMBL" id="LVKB01000099">
    <property type="protein sequence ID" value="ORD96343.1"/>
    <property type="molecule type" value="Genomic_DNA"/>
</dbReference>
<evidence type="ECO:0000259" key="2">
    <source>
        <dbReference type="Pfam" id="PF00957"/>
    </source>
</evidence>
<proteinExistence type="predicted"/>
<feature type="domain" description="V-SNARE coiled-coil homology" evidence="2">
    <location>
        <begin position="133"/>
        <end position="205"/>
    </location>
</feature>
<dbReference type="AlphaFoldDB" id="A0A1X0Q9H4"/>